<name>A0A8S9LT41_BRACR</name>
<dbReference type="EMBL" id="QGKY02000089">
    <property type="protein sequence ID" value="KAF2610565.1"/>
    <property type="molecule type" value="Genomic_DNA"/>
</dbReference>
<evidence type="ECO:0000313" key="2">
    <source>
        <dbReference type="EMBL" id="KAF2610565.1"/>
    </source>
</evidence>
<protein>
    <submittedName>
        <fullName evidence="2">Uncharacterized protein</fullName>
    </submittedName>
</protein>
<accession>A0A8S9LT41</accession>
<gene>
    <name evidence="2" type="ORF">F2Q70_00011941</name>
</gene>
<feature type="region of interest" description="Disordered" evidence="1">
    <location>
        <begin position="51"/>
        <end position="90"/>
    </location>
</feature>
<comment type="caution">
    <text evidence="2">The sequence shown here is derived from an EMBL/GenBank/DDBJ whole genome shotgun (WGS) entry which is preliminary data.</text>
</comment>
<feature type="compositionally biased region" description="Polar residues" evidence="1">
    <location>
        <begin position="76"/>
        <end position="90"/>
    </location>
</feature>
<proteinExistence type="predicted"/>
<dbReference type="AlphaFoldDB" id="A0A8S9LT41"/>
<evidence type="ECO:0000256" key="1">
    <source>
        <dbReference type="SAM" id="MobiDB-lite"/>
    </source>
</evidence>
<reference evidence="2" key="1">
    <citation type="submission" date="2019-12" db="EMBL/GenBank/DDBJ databases">
        <title>Genome sequencing and annotation of Brassica cretica.</title>
        <authorList>
            <person name="Studholme D.J."/>
            <person name="Sarris P.F."/>
        </authorList>
    </citation>
    <scope>NUCLEOTIDE SEQUENCE</scope>
    <source>
        <strain evidence="2">PFS-102/07</strain>
        <tissue evidence="2">Leaf</tissue>
    </source>
</reference>
<sequence length="351" mass="39187">MEPPTKSCASFETCLYASRSNAQASSSEIIRAPASIISKAPPKPPSFIIFNKKSAIQEDSASPRSTTKEPVLPRVQSYSPSSMTESSNKWQTVGEKYSGVEFLQTPGRTSAYGSPQGDTLGQLSNETSQTKQGTEIPVEINPTLIKGEEIRLPLQDYLDPEPRLLNIFFGGVNLSYKTTLDTPSEGNFVTRSPENARRLIEDVATEKSYENMDEEIGNSINSEYNLDLVEIKNSINSLHSFLHNQHQSDIAQIENDAMSNMKNQLEEETSYSDPYPVFNIDSFTQDYDIAVKSRTGKEKFNLRQALTGNRKTKSDFYGKKNMVYGKLMENADSLSELIQKLESQVANCDCY</sequence>
<organism evidence="2">
    <name type="scientific">Brassica cretica</name>
    <name type="common">Mustard</name>
    <dbReference type="NCBI Taxonomy" id="69181"/>
    <lineage>
        <taxon>Eukaryota</taxon>
        <taxon>Viridiplantae</taxon>
        <taxon>Streptophyta</taxon>
        <taxon>Embryophyta</taxon>
        <taxon>Tracheophyta</taxon>
        <taxon>Spermatophyta</taxon>
        <taxon>Magnoliopsida</taxon>
        <taxon>eudicotyledons</taxon>
        <taxon>Gunneridae</taxon>
        <taxon>Pentapetalae</taxon>
        <taxon>rosids</taxon>
        <taxon>malvids</taxon>
        <taxon>Brassicales</taxon>
        <taxon>Brassicaceae</taxon>
        <taxon>Brassiceae</taxon>
        <taxon>Brassica</taxon>
    </lineage>
</organism>